<organism evidence="4 5">
    <name type="scientific">Haloplasma contractile SSD-17B</name>
    <dbReference type="NCBI Taxonomy" id="1033810"/>
    <lineage>
        <taxon>Bacteria</taxon>
        <taxon>Bacillati</taxon>
        <taxon>Mycoplasmatota</taxon>
        <taxon>Mollicutes</taxon>
        <taxon>Haloplasmatales</taxon>
        <taxon>Haloplasmataceae</taxon>
        <taxon>Haloplasma</taxon>
    </lineage>
</organism>
<accession>U2EC89</accession>
<dbReference type="Pfam" id="PF05175">
    <property type="entry name" value="MTS"/>
    <property type="match status" value="1"/>
</dbReference>
<dbReference type="RefSeq" id="WP_008825027.1">
    <property type="nucleotide sequence ID" value="NZ_AFNU02000004.1"/>
</dbReference>
<evidence type="ECO:0000256" key="1">
    <source>
        <dbReference type="ARBA" id="ARBA00022603"/>
    </source>
</evidence>
<name>U2EC89_9MOLU</name>
<protein>
    <submittedName>
        <fullName evidence="4">Trans-aconitate 2-methyltransferase protein</fullName>
        <ecNumber evidence="4">2.1.1.144</ecNumber>
    </submittedName>
</protein>
<keyword evidence="2 4" id="KW-0808">Transferase</keyword>
<evidence type="ECO:0000259" key="3">
    <source>
        <dbReference type="Pfam" id="PF05175"/>
    </source>
</evidence>
<dbReference type="InParanoid" id="U2EC89"/>
<sequence length="199" mass="22659">MGKHYYTNNLEMESNPKQFEFKLRDNWLKFITDHGVFSKKEIDYGSRVLIKSIVLEEKDTNILDMGCGYGPIGISLAKEFSLKTFHLVDVNLRAVGLAKQNSILNDVSNVCAFYSDRYENISQQYDVIISNPPVRAGKQIVLNIIEDAIDYLNDDGSIWIVLQKKQGAPSIKNKMEALYGNCDVICRDKGYYVLKSNKT</sequence>
<reference evidence="4 5" key="1">
    <citation type="journal article" date="2011" name="J. Bacteriol.">
        <title>Genome sequence of Haloplasma contractile, an unusual contractile bacterium from a deep-sea anoxic brine lake.</title>
        <authorList>
            <person name="Antunes A."/>
            <person name="Alam I."/>
            <person name="El Dorry H."/>
            <person name="Siam R."/>
            <person name="Robertson A."/>
            <person name="Bajic V.B."/>
            <person name="Stingl U."/>
        </authorList>
    </citation>
    <scope>NUCLEOTIDE SEQUENCE [LARGE SCALE GENOMIC DNA]</scope>
    <source>
        <strain evidence="4 5">SSD-17B</strain>
    </source>
</reference>
<dbReference type="Gene3D" id="3.40.50.150">
    <property type="entry name" value="Vaccinia Virus protein VP39"/>
    <property type="match status" value="1"/>
</dbReference>
<dbReference type="InterPro" id="IPR046977">
    <property type="entry name" value="RsmC/RlmG"/>
</dbReference>
<dbReference type="EC" id="2.1.1.144" evidence="4"/>
<reference evidence="4 5" key="2">
    <citation type="journal article" date="2013" name="PLoS ONE">
        <title>INDIGO - INtegrated Data Warehouse of MIcrobial GenOmes with Examples from the Red Sea Extremophiles.</title>
        <authorList>
            <person name="Alam I."/>
            <person name="Antunes A."/>
            <person name="Kamau A.A."/>
            <person name="Ba Alawi W."/>
            <person name="Kalkatawi M."/>
            <person name="Stingl U."/>
            <person name="Bajic V.B."/>
        </authorList>
    </citation>
    <scope>NUCLEOTIDE SEQUENCE [LARGE SCALE GENOMIC DNA]</scope>
    <source>
        <strain evidence="4 5">SSD-17B</strain>
    </source>
</reference>
<dbReference type="SUPFAM" id="SSF53335">
    <property type="entry name" value="S-adenosyl-L-methionine-dependent methyltransferases"/>
    <property type="match status" value="1"/>
</dbReference>
<proteinExistence type="predicted"/>
<gene>
    <name evidence="4" type="ORF">HLPCO_001382</name>
</gene>
<keyword evidence="1 4" id="KW-0489">Methyltransferase</keyword>
<dbReference type="CDD" id="cd02440">
    <property type="entry name" value="AdoMet_MTases"/>
    <property type="match status" value="1"/>
</dbReference>
<dbReference type="InterPro" id="IPR007848">
    <property type="entry name" value="Small_mtfrase_dom"/>
</dbReference>
<evidence type="ECO:0000313" key="5">
    <source>
        <dbReference type="Proteomes" id="UP000005707"/>
    </source>
</evidence>
<dbReference type="eggNOG" id="COG2813">
    <property type="taxonomic scope" value="Bacteria"/>
</dbReference>
<evidence type="ECO:0000313" key="4">
    <source>
        <dbReference type="EMBL" id="ERJ12396.1"/>
    </source>
</evidence>
<dbReference type="Proteomes" id="UP000005707">
    <property type="component" value="Unassembled WGS sequence"/>
</dbReference>
<keyword evidence="5" id="KW-1185">Reference proteome</keyword>
<feature type="domain" description="Methyltransferase small" evidence="3">
    <location>
        <begin position="28"/>
        <end position="195"/>
    </location>
</feature>
<dbReference type="STRING" id="1033810.HLPCO_001382"/>
<dbReference type="EMBL" id="AFNU02000004">
    <property type="protein sequence ID" value="ERJ12396.1"/>
    <property type="molecule type" value="Genomic_DNA"/>
</dbReference>
<dbReference type="PANTHER" id="PTHR47816:SF4">
    <property type="entry name" value="RIBOSOMAL RNA SMALL SUBUNIT METHYLTRANSFERASE C"/>
    <property type="match status" value="1"/>
</dbReference>
<dbReference type="AlphaFoldDB" id="U2EC89"/>
<dbReference type="GO" id="GO:0030798">
    <property type="term" value="F:trans-aconitate 2-methyltransferase activity"/>
    <property type="evidence" value="ECO:0007669"/>
    <property type="project" value="UniProtKB-EC"/>
</dbReference>
<dbReference type="PANTHER" id="PTHR47816">
    <property type="entry name" value="RIBOSOMAL RNA SMALL SUBUNIT METHYLTRANSFERASE C"/>
    <property type="match status" value="1"/>
</dbReference>
<evidence type="ECO:0000256" key="2">
    <source>
        <dbReference type="ARBA" id="ARBA00022679"/>
    </source>
</evidence>
<comment type="caution">
    <text evidence="4">The sequence shown here is derived from an EMBL/GenBank/DDBJ whole genome shotgun (WGS) entry which is preliminary data.</text>
</comment>
<dbReference type="InterPro" id="IPR029063">
    <property type="entry name" value="SAM-dependent_MTases_sf"/>
</dbReference>
<dbReference type="OrthoDB" id="9764961at2"/>
<dbReference type="GO" id="GO:0032259">
    <property type="term" value="P:methylation"/>
    <property type="evidence" value="ECO:0007669"/>
    <property type="project" value="UniProtKB-KW"/>
</dbReference>
<dbReference type="FunCoup" id="U2EC89">
    <property type="interactions" value="107"/>
</dbReference>